<accession>A0A7Z1ME77</accession>
<organism evidence="1">
    <name type="scientific">Vibrio cyclitrophicus</name>
    <dbReference type="NCBI Taxonomy" id="47951"/>
    <lineage>
        <taxon>Bacteria</taxon>
        <taxon>Pseudomonadati</taxon>
        <taxon>Pseudomonadota</taxon>
        <taxon>Gammaproteobacteria</taxon>
        <taxon>Vibrionales</taxon>
        <taxon>Vibrionaceae</taxon>
        <taxon>Vibrio</taxon>
    </lineage>
</organism>
<dbReference type="GeneID" id="89226077"/>
<dbReference type="AlphaFoldDB" id="A0A7Z1ME77"/>
<dbReference type="EMBL" id="MDBS01000067">
    <property type="protein sequence ID" value="PMP23803.1"/>
    <property type="molecule type" value="Genomic_DNA"/>
</dbReference>
<reference evidence="1" key="2">
    <citation type="journal article" date="2018" name="Nature">
        <title>A major lineage of non-tailed dsDNA viruses as unrecognized killers of marine bacteria.</title>
        <authorList>
            <person name="Kauffman K.M."/>
            <person name="Hussain F.A."/>
            <person name="Yang J."/>
            <person name="Arevalo P."/>
            <person name="Brown J.M."/>
            <person name="Chang W.K."/>
            <person name="VanInsberghe D."/>
            <person name="Elsherbini J."/>
            <person name="Sharma R.S."/>
            <person name="Cutler M.B."/>
            <person name="Kelly L."/>
            <person name="Polz M.F."/>
        </authorList>
    </citation>
    <scope>NUCLEOTIDE SEQUENCE</scope>
    <source>
        <strain evidence="1">10N.222.46.E12</strain>
    </source>
</reference>
<sequence>MEFGVCHSKFIITESEPVLVKINYRSIGDGREFLLDNFSGGNWFNTILNLFLGHKLDPTLRIAGSAKS</sequence>
<proteinExistence type="predicted"/>
<protein>
    <submittedName>
        <fullName evidence="1">Vibrioferrin biosynthesis protein PvsA</fullName>
    </submittedName>
</protein>
<name>A0A7Z1ME77_9VIBR</name>
<dbReference type="RefSeq" id="WP_010430647.1">
    <property type="nucleotide sequence ID" value="NZ_AP025481.1"/>
</dbReference>
<evidence type="ECO:0000313" key="1">
    <source>
        <dbReference type="EMBL" id="PMP23803.1"/>
    </source>
</evidence>
<gene>
    <name evidence="1" type="ORF">BCS90_03005</name>
</gene>
<comment type="caution">
    <text evidence="1">The sequence shown here is derived from an EMBL/GenBank/DDBJ whole genome shotgun (WGS) entry which is preliminary data.</text>
</comment>
<reference evidence="1" key="1">
    <citation type="submission" date="2016-07" db="EMBL/GenBank/DDBJ databases">
        <authorList>
            <person name="Kauffman K."/>
            <person name="Arevalo P."/>
            <person name="Polz M.F."/>
        </authorList>
    </citation>
    <scope>NUCLEOTIDE SEQUENCE</scope>
    <source>
        <strain evidence="1">10N.222.46.E12</strain>
    </source>
</reference>